<evidence type="ECO:0000313" key="10">
    <source>
        <dbReference type="EMBL" id="QBG37883.1"/>
    </source>
</evidence>
<keyword evidence="7 10" id="KW-0503">Monooxygenase</keyword>
<evidence type="ECO:0000256" key="3">
    <source>
        <dbReference type="ARBA" id="ARBA00022642"/>
    </source>
</evidence>
<sequence>MTSTDPKAKITIAGAGPVGSTLAIILARANYEVNLFESRADLRKQKAYLGKSINLVLSDRAWSALKELDLEQEVKSLAIPLYKRLIHTVNGELKSQNYGNNKQALWSISRNQLNECLLSHAEQEQRVNIHFEQRLHHLDFNTSCASFINQQERPYQQREIEADLLFAADGAYSKVRRLAQETPRFSYSQNYMEQSYIELTIPADAQGKHQLDKHALHIWPRDKFMLIALPNLDGSFTCTLFLQHQGNPSFQSLNSAEVINSFLQENFADVFPLLDNPVENILNKPENPLFLVSVNPWVFNNKIALIGDAAHAMVPFYGQGLNCSFEDCRELSALIEQHQHDWQKILPAYQAQRKVNADAISKLAISHFEEICQQASKEEFLLRKKIEDKFHSLYPDLWQPLYTMVSFSADIPYQQARKIGEQQKRMMDEIMCIPNISECWQQEFVYNKLKQLVEKIT</sequence>
<proteinExistence type="predicted"/>
<dbReference type="GO" id="GO:0070189">
    <property type="term" value="P:kynurenine metabolic process"/>
    <property type="evidence" value="ECO:0007669"/>
    <property type="project" value="TreeGrafter"/>
</dbReference>
<evidence type="ECO:0000256" key="1">
    <source>
        <dbReference type="ARBA" id="ARBA00001974"/>
    </source>
</evidence>
<dbReference type="GO" id="GO:0071949">
    <property type="term" value="F:FAD binding"/>
    <property type="evidence" value="ECO:0007669"/>
    <property type="project" value="InterPro"/>
</dbReference>
<evidence type="ECO:0000256" key="5">
    <source>
        <dbReference type="ARBA" id="ARBA00022857"/>
    </source>
</evidence>
<keyword evidence="2" id="KW-0285">Flavoprotein</keyword>
<dbReference type="SUPFAM" id="SSF51905">
    <property type="entry name" value="FAD/NAD(P)-binding domain"/>
    <property type="match status" value="1"/>
</dbReference>
<dbReference type="PRINTS" id="PR00420">
    <property type="entry name" value="RNGMNOXGNASE"/>
</dbReference>
<dbReference type="KEGG" id="lsd:EMK97_18360"/>
<accession>A0A4P6P8E9</accession>
<evidence type="ECO:0000256" key="4">
    <source>
        <dbReference type="ARBA" id="ARBA00022827"/>
    </source>
</evidence>
<dbReference type="Pfam" id="PF01494">
    <property type="entry name" value="FAD_binding_3"/>
    <property type="match status" value="1"/>
</dbReference>
<organism evidence="10 11">
    <name type="scientific">Litorilituus sediminis</name>
    <dbReference type="NCBI Taxonomy" id="718192"/>
    <lineage>
        <taxon>Bacteria</taxon>
        <taxon>Pseudomonadati</taxon>
        <taxon>Pseudomonadota</taxon>
        <taxon>Gammaproteobacteria</taxon>
        <taxon>Alteromonadales</taxon>
        <taxon>Colwelliaceae</taxon>
        <taxon>Litorilituus</taxon>
    </lineage>
</organism>
<evidence type="ECO:0000256" key="7">
    <source>
        <dbReference type="ARBA" id="ARBA00023033"/>
    </source>
</evidence>
<dbReference type="AlphaFoldDB" id="A0A4P6P8E9"/>
<evidence type="ECO:0000256" key="8">
    <source>
        <dbReference type="ARBA" id="ARBA00047818"/>
    </source>
</evidence>
<dbReference type="GO" id="GO:0019363">
    <property type="term" value="P:pyridine nucleotide biosynthetic process"/>
    <property type="evidence" value="ECO:0007669"/>
    <property type="project" value="UniProtKB-KW"/>
</dbReference>
<dbReference type="GO" id="GO:0004502">
    <property type="term" value="F:kynurenine 3-monooxygenase activity"/>
    <property type="evidence" value="ECO:0007669"/>
    <property type="project" value="UniProtKB-EC"/>
</dbReference>
<keyword evidence="5" id="KW-0521">NADP</keyword>
<dbReference type="InterPro" id="IPR002938">
    <property type="entry name" value="FAD-bd"/>
</dbReference>
<comment type="cofactor">
    <cofactor evidence="1">
        <name>FAD</name>
        <dbReference type="ChEBI" id="CHEBI:57692"/>
    </cofactor>
</comment>
<evidence type="ECO:0000259" key="9">
    <source>
        <dbReference type="Pfam" id="PF01494"/>
    </source>
</evidence>
<keyword evidence="6" id="KW-0560">Oxidoreductase</keyword>
<evidence type="ECO:0000256" key="2">
    <source>
        <dbReference type="ARBA" id="ARBA00022630"/>
    </source>
</evidence>
<dbReference type="PANTHER" id="PTHR46028:SF2">
    <property type="entry name" value="KYNURENINE 3-MONOOXYGENASE"/>
    <property type="match status" value="1"/>
</dbReference>
<reference evidence="10 11" key="1">
    <citation type="submission" date="2018-12" db="EMBL/GenBank/DDBJ databases">
        <title>Complete genome of Litorilituus sediminis.</title>
        <authorList>
            <person name="Liu A."/>
            <person name="Rong J."/>
        </authorList>
    </citation>
    <scope>NUCLEOTIDE SEQUENCE [LARGE SCALE GENOMIC DNA]</scope>
    <source>
        <strain evidence="10 11">JCM 17549</strain>
    </source>
</reference>
<protein>
    <submittedName>
        <fullName evidence="10">FAD-dependent monooxygenase</fullName>
    </submittedName>
</protein>
<keyword evidence="3" id="KW-0662">Pyridine nucleotide biosynthesis</keyword>
<keyword evidence="4" id="KW-0274">FAD</keyword>
<keyword evidence="11" id="KW-1185">Reference proteome</keyword>
<dbReference type="PANTHER" id="PTHR46028">
    <property type="entry name" value="KYNURENINE 3-MONOOXYGENASE"/>
    <property type="match status" value="1"/>
</dbReference>
<evidence type="ECO:0000256" key="6">
    <source>
        <dbReference type="ARBA" id="ARBA00023002"/>
    </source>
</evidence>
<evidence type="ECO:0000313" key="11">
    <source>
        <dbReference type="Proteomes" id="UP000290244"/>
    </source>
</evidence>
<comment type="catalytic activity">
    <reaction evidence="8">
        <text>L-kynurenine + NADPH + O2 + H(+) = 3-hydroxy-L-kynurenine + NADP(+) + H2O</text>
        <dbReference type="Rhea" id="RHEA:20545"/>
        <dbReference type="ChEBI" id="CHEBI:15377"/>
        <dbReference type="ChEBI" id="CHEBI:15378"/>
        <dbReference type="ChEBI" id="CHEBI:15379"/>
        <dbReference type="ChEBI" id="CHEBI:57783"/>
        <dbReference type="ChEBI" id="CHEBI:57959"/>
        <dbReference type="ChEBI" id="CHEBI:58125"/>
        <dbReference type="ChEBI" id="CHEBI:58349"/>
        <dbReference type="EC" id="1.14.13.9"/>
    </reaction>
</comment>
<dbReference type="InterPro" id="IPR036188">
    <property type="entry name" value="FAD/NAD-bd_sf"/>
</dbReference>
<dbReference type="OrthoDB" id="9782160at2"/>
<dbReference type="FunFam" id="3.50.50.60:FF:000185">
    <property type="entry name" value="Kynurenine 3-monooxygenase"/>
    <property type="match status" value="1"/>
</dbReference>
<dbReference type="Proteomes" id="UP000290244">
    <property type="component" value="Chromosome"/>
</dbReference>
<dbReference type="Gene3D" id="3.50.50.60">
    <property type="entry name" value="FAD/NAD(P)-binding domain"/>
    <property type="match status" value="1"/>
</dbReference>
<name>A0A4P6P8E9_9GAMM</name>
<feature type="domain" description="FAD-binding" evidence="9">
    <location>
        <begin position="8"/>
        <end position="360"/>
    </location>
</feature>
<dbReference type="EMBL" id="CP034759">
    <property type="protein sequence ID" value="QBG37883.1"/>
    <property type="molecule type" value="Genomic_DNA"/>
</dbReference>
<gene>
    <name evidence="10" type="ORF">EMK97_18360</name>
</gene>